<evidence type="ECO:0000256" key="3">
    <source>
        <dbReference type="ARBA" id="ARBA00022475"/>
    </source>
</evidence>
<protein>
    <submittedName>
        <fullName evidence="9">Alkaline phosphatase</fullName>
    </submittedName>
</protein>
<name>A0A8J2UIA8_9BACT</name>
<feature type="transmembrane region" description="Helical" evidence="7">
    <location>
        <begin position="200"/>
        <end position="218"/>
    </location>
</feature>
<feature type="transmembrane region" description="Helical" evidence="7">
    <location>
        <begin position="160"/>
        <end position="180"/>
    </location>
</feature>
<evidence type="ECO:0000256" key="7">
    <source>
        <dbReference type="RuleBase" id="RU367016"/>
    </source>
</evidence>
<dbReference type="AlphaFoldDB" id="A0A8J2UIA8"/>
<feature type="transmembrane region" description="Helical" evidence="7">
    <location>
        <begin position="132"/>
        <end position="153"/>
    </location>
</feature>
<keyword evidence="4 7" id="KW-0812">Transmembrane</keyword>
<evidence type="ECO:0000259" key="8">
    <source>
        <dbReference type="Pfam" id="PF09335"/>
    </source>
</evidence>
<evidence type="ECO:0000256" key="4">
    <source>
        <dbReference type="ARBA" id="ARBA00022692"/>
    </source>
</evidence>
<dbReference type="Proteomes" id="UP000607559">
    <property type="component" value="Unassembled WGS sequence"/>
</dbReference>
<keyword evidence="6 7" id="KW-0472">Membrane</keyword>
<dbReference type="InterPro" id="IPR032816">
    <property type="entry name" value="VTT_dom"/>
</dbReference>
<evidence type="ECO:0000256" key="6">
    <source>
        <dbReference type="ARBA" id="ARBA00023136"/>
    </source>
</evidence>
<dbReference type="RefSeq" id="WP_188937388.1">
    <property type="nucleotide sequence ID" value="NZ_BMJC01000006.1"/>
</dbReference>
<evidence type="ECO:0000256" key="5">
    <source>
        <dbReference type="ARBA" id="ARBA00022989"/>
    </source>
</evidence>
<comment type="caution">
    <text evidence="9">The sequence shown here is derived from an EMBL/GenBank/DDBJ whole genome shotgun (WGS) entry which is preliminary data.</text>
</comment>
<dbReference type="PANTHER" id="PTHR30353:SF0">
    <property type="entry name" value="TRANSMEMBRANE PROTEIN"/>
    <property type="match status" value="1"/>
</dbReference>
<feature type="transmembrane region" description="Helical" evidence="7">
    <location>
        <begin position="72"/>
        <end position="96"/>
    </location>
</feature>
<sequence length="234" mass="26284">MLQLLTIHLKDLINPDFYINNGGLWVLLFIVFAETGLMFGFFLPGDSLLFVAGIYSEKLIGSIISGGTGSEFLDLIVLWLLVSICGIIGNALGYWFGNKSGPFLFHRKDSLLFKKKYLFQAKEFYDKHGGEAIVFARFLPIVRTFAPIIAGIVAMDKKKFVLYNVVGSLAWVFAMLFAGHYLDKLFMTKFGFDLKKHLEVIVIGIVVITTAPVLYKLFFGRKNTAPAEDPYQKS</sequence>
<feature type="domain" description="VTT" evidence="8">
    <location>
        <begin position="69"/>
        <end position="180"/>
    </location>
</feature>
<keyword evidence="10" id="KW-1185">Reference proteome</keyword>
<evidence type="ECO:0000313" key="10">
    <source>
        <dbReference type="Proteomes" id="UP000607559"/>
    </source>
</evidence>
<feature type="transmembrane region" description="Helical" evidence="7">
    <location>
        <begin position="24"/>
        <end position="51"/>
    </location>
</feature>
<evidence type="ECO:0000256" key="2">
    <source>
        <dbReference type="ARBA" id="ARBA00010792"/>
    </source>
</evidence>
<reference evidence="9" key="1">
    <citation type="journal article" date="2014" name="Int. J. Syst. Evol. Microbiol.">
        <title>Complete genome sequence of Corynebacterium casei LMG S-19264T (=DSM 44701T), isolated from a smear-ripened cheese.</title>
        <authorList>
            <consortium name="US DOE Joint Genome Institute (JGI-PGF)"/>
            <person name="Walter F."/>
            <person name="Albersmeier A."/>
            <person name="Kalinowski J."/>
            <person name="Ruckert C."/>
        </authorList>
    </citation>
    <scope>NUCLEOTIDE SEQUENCE</scope>
    <source>
        <strain evidence="9">CGMCC 1.15448</strain>
    </source>
</reference>
<dbReference type="EMBL" id="BMJC01000006">
    <property type="protein sequence ID" value="GGB22112.1"/>
    <property type="molecule type" value="Genomic_DNA"/>
</dbReference>
<proteinExistence type="inferred from homology"/>
<comment type="subcellular location">
    <subcellularLocation>
        <location evidence="1 7">Cell membrane</location>
        <topology evidence="1 7">Multi-pass membrane protein</topology>
    </subcellularLocation>
</comment>
<organism evidence="9 10">
    <name type="scientific">Puia dinghuensis</name>
    <dbReference type="NCBI Taxonomy" id="1792502"/>
    <lineage>
        <taxon>Bacteria</taxon>
        <taxon>Pseudomonadati</taxon>
        <taxon>Bacteroidota</taxon>
        <taxon>Chitinophagia</taxon>
        <taxon>Chitinophagales</taxon>
        <taxon>Chitinophagaceae</taxon>
        <taxon>Puia</taxon>
    </lineage>
</organism>
<dbReference type="InterPro" id="IPR032818">
    <property type="entry name" value="DedA-like"/>
</dbReference>
<comment type="similarity">
    <text evidence="2 7">Belongs to the DedA family.</text>
</comment>
<dbReference type="GO" id="GO:0005886">
    <property type="term" value="C:plasma membrane"/>
    <property type="evidence" value="ECO:0007669"/>
    <property type="project" value="UniProtKB-SubCell"/>
</dbReference>
<keyword evidence="5 7" id="KW-1133">Transmembrane helix</keyword>
<accession>A0A8J2UIA8</accession>
<keyword evidence="3 7" id="KW-1003">Cell membrane</keyword>
<reference evidence="9" key="2">
    <citation type="submission" date="2020-09" db="EMBL/GenBank/DDBJ databases">
        <authorList>
            <person name="Sun Q."/>
            <person name="Zhou Y."/>
        </authorList>
    </citation>
    <scope>NUCLEOTIDE SEQUENCE</scope>
    <source>
        <strain evidence="9">CGMCC 1.15448</strain>
    </source>
</reference>
<dbReference type="Pfam" id="PF09335">
    <property type="entry name" value="VTT_dom"/>
    <property type="match status" value="1"/>
</dbReference>
<gene>
    <name evidence="9" type="ORF">GCM10011511_52470</name>
</gene>
<evidence type="ECO:0000256" key="1">
    <source>
        <dbReference type="ARBA" id="ARBA00004651"/>
    </source>
</evidence>
<dbReference type="PANTHER" id="PTHR30353">
    <property type="entry name" value="INNER MEMBRANE PROTEIN DEDA-RELATED"/>
    <property type="match status" value="1"/>
</dbReference>
<evidence type="ECO:0000313" key="9">
    <source>
        <dbReference type="EMBL" id="GGB22112.1"/>
    </source>
</evidence>